<dbReference type="PROSITE" id="PS00356">
    <property type="entry name" value="HTH_LACI_1"/>
    <property type="match status" value="1"/>
</dbReference>
<dbReference type="PANTHER" id="PTHR30146">
    <property type="entry name" value="LACI-RELATED TRANSCRIPTIONAL REPRESSOR"/>
    <property type="match status" value="1"/>
</dbReference>
<dbReference type="PRINTS" id="PR00036">
    <property type="entry name" value="HTHLACI"/>
</dbReference>
<reference evidence="5 6" key="1">
    <citation type="submission" date="2024-06" db="EMBL/GenBank/DDBJ databases">
        <title>Sorghum-associated microbial communities from plants grown in Nebraska, USA.</title>
        <authorList>
            <person name="Schachtman D."/>
        </authorList>
    </citation>
    <scope>NUCLEOTIDE SEQUENCE [LARGE SCALE GENOMIC DNA]</scope>
    <source>
        <strain evidence="5 6">3552</strain>
    </source>
</reference>
<dbReference type="SUPFAM" id="SSF53822">
    <property type="entry name" value="Periplasmic binding protein-like I"/>
    <property type="match status" value="1"/>
</dbReference>
<dbReference type="Proteomes" id="UP001549307">
    <property type="component" value="Unassembled WGS sequence"/>
</dbReference>
<sequence>MAVTMNDVARVAGVSLKTVSNVINNYEFIRPATKQRVLDAIDELGYEANLTARSLRSGKTSMLGLVLADLSIPYYAELASDIMKAAWARGYRVLVEQSGNEPEHEKAALQGQFRTLTDGLLFIPLALDAEQIIDAAGKKPLVLLGEFVQDPRLDMVLIQNHRAAAAVTTHLLAGGRRRIAVLGAHDGDTTGSNGLRLEGYKAALADAGVAYDPALVVDCDWRRDGGAEAIGRLLDSGVECDAVFGLNDALALGALHELLVRGRKVPEEIAVAGFDDIDEARFASPSLTTVAPGRAEIAERAVELLINRIENKDAAPAVQQPEASFELRVRQSAP</sequence>
<dbReference type="Pfam" id="PF00356">
    <property type="entry name" value="LacI"/>
    <property type="match status" value="1"/>
</dbReference>
<dbReference type="EMBL" id="JBEPSN010000010">
    <property type="protein sequence ID" value="MET4541736.1"/>
    <property type="molecule type" value="Genomic_DNA"/>
</dbReference>
<dbReference type="Gene3D" id="1.10.260.40">
    <property type="entry name" value="lambda repressor-like DNA-binding domains"/>
    <property type="match status" value="1"/>
</dbReference>
<comment type="caution">
    <text evidence="5">The sequence shown here is derived from an EMBL/GenBank/DDBJ whole genome shotgun (WGS) entry which is preliminary data.</text>
</comment>
<name>A0ABV2PB43_9MICC</name>
<dbReference type="InterPro" id="IPR028082">
    <property type="entry name" value="Peripla_BP_I"/>
</dbReference>
<evidence type="ECO:0000256" key="3">
    <source>
        <dbReference type="ARBA" id="ARBA00023163"/>
    </source>
</evidence>
<evidence type="ECO:0000313" key="5">
    <source>
        <dbReference type="EMBL" id="MET4541736.1"/>
    </source>
</evidence>
<dbReference type="InterPro" id="IPR010982">
    <property type="entry name" value="Lambda_DNA-bd_dom_sf"/>
</dbReference>
<evidence type="ECO:0000256" key="2">
    <source>
        <dbReference type="ARBA" id="ARBA00023125"/>
    </source>
</evidence>
<proteinExistence type="predicted"/>
<keyword evidence="6" id="KW-1185">Reference proteome</keyword>
<dbReference type="Gene3D" id="3.40.50.2300">
    <property type="match status" value="2"/>
</dbReference>
<keyword evidence="2 5" id="KW-0238">DNA-binding</keyword>
<evidence type="ECO:0000313" key="6">
    <source>
        <dbReference type="Proteomes" id="UP001549307"/>
    </source>
</evidence>
<accession>A0ABV2PB43</accession>
<dbReference type="GO" id="GO:0003677">
    <property type="term" value="F:DNA binding"/>
    <property type="evidence" value="ECO:0007669"/>
    <property type="project" value="UniProtKB-KW"/>
</dbReference>
<organism evidence="5 6">
    <name type="scientific">Arthrobacter bambusae</name>
    <dbReference type="NCBI Taxonomy" id="1338426"/>
    <lineage>
        <taxon>Bacteria</taxon>
        <taxon>Bacillati</taxon>
        <taxon>Actinomycetota</taxon>
        <taxon>Actinomycetes</taxon>
        <taxon>Micrococcales</taxon>
        <taxon>Micrococcaceae</taxon>
        <taxon>Arthrobacter</taxon>
    </lineage>
</organism>
<dbReference type="SMART" id="SM00354">
    <property type="entry name" value="HTH_LACI"/>
    <property type="match status" value="1"/>
</dbReference>
<dbReference type="CDD" id="cd01392">
    <property type="entry name" value="HTH_LacI"/>
    <property type="match status" value="1"/>
</dbReference>
<keyword evidence="1" id="KW-0805">Transcription regulation</keyword>
<dbReference type="RefSeq" id="WP_354231770.1">
    <property type="nucleotide sequence ID" value="NZ_JBEPSN010000010.1"/>
</dbReference>
<feature type="domain" description="HTH lacI-type" evidence="4">
    <location>
        <begin position="3"/>
        <end position="57"/>
    </location>
</feature>
<dbReference type="InterPro" id="IPR000843">
    <property type="entry name" value="HTH_LacI"/>
</dbReference>
<dbReference type="InterPro" id="IPR046335">
    <property type="entry name" value="LacI/GalR-like_sensor"/>
</dbReference>
<keyword evidence="3" id="KW-0804">Transcription</keyword>
<dbReference type="SUPFAM" id="SSF47413">
    <property type="entry name" value="lambda repressor-like DNA-binding domains"/>
    <property type="match status" value="1"/>
</dbReference>
<evidence type="ECO:0000259" key="4">
    <source>
        <dbReference type="PROSITE" id="PS50932"/>
    </source>
</evidence>
<dbReference type="PROSITE" id="PS50932">
    <property type="entry name" value="HTH_LACI_2"/>
    <property type="match status" value="1"/>
</dbReference>
<dbReference type="CDD" id="cd06267">
    <property type="entry name" value="PBP1_LacI_sugar_binding-like"/>
    <property type="match status" value="1"/>
</dbReference>
<dbReference type="GeneID" id="92754463"/>
<dbReference type="PANTHER" id="PTHR30146:SF109">
    <property type="entry name" value="HTH-TYPE TRANSCRIPTIONAL REGULATOR GALS"/>
    <property type="match status" value="1"/>
</dbReference>
<dbReference type="Pfam" id="PF13377">
    <property type="entry name" value="Peripla_BP_3"/>
    <property type="match status" value="1"/>
</dbReference>
<evidence type="ECO:0000256" key="1">
    <source>
        <dbReference type="ARBA" id="ARBA00023015"/>
    </source>
</evidence>
<gene>
    <name evidence="5" type="ORF">ABIE37_003538</name>
</gene>
<protein>
    <submittedName>
        <fullName evidence="5">DNA-binding LacI/PurR family transcriptional regulator</fullName>
    </submittedName>
</protein>